<evidence type="ECO:0000256" key="2">
    <source>
        <dbReference type="ARBA" id="ARBA00022448"/>
    </source>
</evidence>
<dbReference type="Proteomes" id="UP000236737">
    <property type="component" value="Unassembled WGS sequence"/>
</dbReference>
<dbReference type="PANTHER" id="PTHR30442:SF0">
    <property type="entry name" value="FE(3+) DICITRATE TRANSPORT PROTEIN FECA"/>
    <property type="match status" value="1"/>
</dbReference>
<dbReference type="PROSITE" id="PS52016">
    <property type="entry name" value="TONB_DEPENDENT_REC_3"/>
    <property type="match status" value="1"/>
</dbReference>
<dbReference type="InterPro" id="IPR039426">
    <property type="entry name" value="TonB-dep_rcpt-like"/>
</dbReference>
<keyword evidence="6 8" id="KW-0472">Membrane</keyword>
<proteinExistence type="inferred from homology"/>
<dbReference type="GO" id="GO:0009279">
    <property type="term" value="C:cell outer membrane"/>
    <property type="evidence" value="ECO:0007669"/>
    <property type="project" value="UniProtKB-SubCell"/>
</dbReference>
<evidence type="ECO:0000313" key="13">
    <source>
        <dbReference type="Proteomes" id="UP000236737"/>
    </source>
</evidence>
<feature type="domain" description="TonB-dependent receptor plug" evidence="11">
    <location>
        <begin position="72"/>
        <end position="160"/>
    </location>
</feature>
<evidence type="ECO:0000256" key="1">
    <source>
        <dbReference type="ARBA" id="ARBA00004571"/>
    </source>
</evidence>
<sequence>MNFNKIILALVALAGLQTIQAQKDTENILKEVIVKGFKTVNGVGHMTDSKDGIIYAGKKNEIILVDSLDANKAINNTRQILGRIPGLNIVETESSGFTANGIATRGLNPSQSIEMNTRQNGYNISADTYGYNESYYIPPMEAVSRIEMVRGAASLQFGSQFGGLVNYVTKDVPKNKPFEFITSQTIGSYGLYNSFNSVGGNYKKISYYGFLQYRNMEGYRPNSQQSQVSGFGKIQYNHSDKLNFGIEYSLLRNKIKMPGGLTDSLFYANPKISTRARNWLKSPWNIIAAYANYTPSENSLLSVKSTFLFSSRSLVWRNEDGGAAATDDIDPITNAFVPREVGIEKMNNSTTEIRFSQNYSLGNQKSTFAGGFRQSSAWFKRQGGGEGTTNSDFNLSISGDWGYDLEFTTTNLAPFVENIFKVSKNFTVTPGFRFEYLRSTAKGHKEVEGDIQITDEVRNRTFALAGLGLELKPAKNTSIYANISQAYRPIDYSQLEPFGVSSKIDPNLKDSKGFNSDLGYRGTIRNYLNFDIGGFYMAYNKRIGVTLATDPISGDYYSVRKNIANSVHQGIESYIEFNILKYFNSQSNFGLSIFNSFAYVNAKYTTGEFKGKRVEAAAETINRVGLIFSTSKLSTTFQVNSVGDAYGDASNAMSSEDPVAGYIPAYTVLDWSASYKLQNFAIRLGANNLTDKSYFTRRTDEYPGPGIIPAVGRSFYLGFTAKFQ</sequence>
<dbReference type="Gene3D" id="2.170.130.10">
    <property type="entry name" value="TonB-dependent receptor, plug domain"/>
    <property type="match status" value="1"/>
</dbReference>
<dbReference type="PANTHER" id="PTHR30442">
    <property type="entry name" value="IRON III DICITRATE TRANSPORT PROTEIN FECA"/>
    <property type="match status" value="1"/>
</dbReference>
<dbReference type="OrthoDB" id="9758472at2"/>
<evidence type="ECO:0000256" key="4">
    <source>
        <dbReference type="ARBA" id="ARBA00022692"/>
    </source>
</evidence>
<dbReference type="InterPro" id="IPR000531">
    <property type="entry name" value="Beta-barrel_TonB"/>
</dbReference>
<comment type="subcellular location">
    <subcellularLocation>
        <location evidence="1 8">Cell outer membrane</location>
        <topology evidence="1 8">Multi-pass membrane protein</topology>
    </subcellularLocation>
</comment>
<dbReference type="InterPro" id="IPR012910">
    <property type="entry name" value="Plug_dom"/>
</dbReference>
<dbReference type="GO" id="GO:0033214">
    <property type="term" value="P:siderophore-iron import into cell"/>
    <property type="evidence" value="ECO:0007669"/>
    <property type="project" value="TreeGrafter"/>
</dbReference>
<organism evidence="12 13">
    <name type="scientific">Flavobacterium urumqiense</name>
    <dbReference type="NCBI Taxonomy" id="935224"/>
    <lineage>
        <taxon>Bacteria</taxon>
        <taxon>Pseudomonadati</taxon>
        <taxon>Bacteroidota</taxon>
        <taxon>Flavobacteriia</taxon>
        <taxon>Flavobacteriales</taxon>
        <taxon>Flavobacteriaceae</taxon>
        <taxon>Flavobacterium</taxon>
    </lineage>
</organism>
<accession>A0A1H6AQ34</accession>
<dbReference type="Pfam" id="PF07715">
    <property type="entry name" value="Plug"/>
    <property type="match status" value="1"/>
</dbReference>
<dbReference type="InterPro" id="IPR036942">
    <property type="entry name" value="Beta-barrel_TonB_sf"/>
</dbReference>
<keyword evidence="13" id="KW-1185">Reference proteome</keyword>
<dbReference type="RefSeq" id="WP_104000946.1">
    <property type="nucleotide sequence ID" value="NZ_FNVP01000018.1"/>
</dbReference>
<reference evidence="13" key="1">
    <citation type="submission" date="2016-10" db="EMBL/GenBank/DDBJ databases">
        <authorList>
            <person name="Varghese N."/>
            <person name="Submissions S."/>
        </authorList>
    </citation>
    <scope>NUCLEOTIDE SEQUENCE [LARGE SCALE GENOMIC DNA]</scope>
    <source>
        <strain evidence="13">CGMCC 1.9230</strain>
    </source>
</reference>
<keyword evidence="5 9" id="KW-0798">TonB box</keyword>
<evidence type="ECO:0000259" key="10">
    <source>
        <dbReference type="Pfam" id="PF00593"/>
    </source>
</evidence>
<keyword evidence="7 8" id="KW-0998">Cell outer membrane</keyword>
<evidence type="ECO:0000256" key="9">
    <source>
        <dbReference type="RuleBase" id="RU003357"/>
    </source>
</evidence>
<keyword evidence="3 8" id="KW-1134">Transmembrane beta strand</keyword>
<evidence type="ECO:0000256" key="5">
    <source>
        <dbReference type="ARBA" id="ARBA00023077"/>
    </source>
</evidence>
<evidence type="ECO:0000256" key="7">
    <source>
        <dbReference type="ARBA" id="ARBA00023237"/>
    </source>
</evidence>
<comment type="similarity">
    <text evidence="8 9">Belongs to the TonB-dependent receptor family.</text>
</comment>
<evidence type="ECO:0000313" key="12">
    <source>
        <dbReference type="EMBL" id="SEG50274.1"/>
    </source>
</evidence>
<evidence type="ECO:0000256" key="3">
    <source>
        <dbReference type="ARBA" id="ARBA00022452"/>
    </source>
</evidence>
<gene>
    <name evidence="12" type="ORF">SAMN04488130_11822</name>
</gene>
<evidence type="ECO:0000256" key="6">
    <source>
        <dbReference type="ARBA" id="ARBA00023136"/>
    </source>
</evidence>
<dbReference type="AlphaFoldDB" id="A0A1H6AQ34"/>
<name>A0A1H6AQ34_9FLAO</name>
<dbReference type="EMBL" id="FNVP01000018">
    <property type="protein sequence ID" value="SEG50274.1"/>
    <property type="molecule type" value="Genomic_DNA"/>
</dbReference>
<evidence type="ECO:0000256" key="8">
    <source>
        <dbReference type="PROSITE-ProRule" id="PRU01360"/>
    </source>
</evidence>
<evidence type="ECO:0000259" key="11">
    <source>
        <dbReference type="Pfam" id="PF07715"/>
    </source>
</evidence>
<dbReference type="InterPro" id="IPR037066">
    <property type="entry name" value="Plug_dom_sf"/>
</dbReference>
<protein>
    <submittedName>
        <fullName evidence="12">Fe(3+) dicitrate transport protein</fullName>
    </submittedName>
</protein>
<dbReference type="Gene3D" id="2.40.170.20">
    <property type="entry name" value="TonB-dependent receptor, beta-barrel domain"/>
    <property type="match status" value="1"/>
</dbReference>
<dbReference type="SUPFAM" id="SSF56935">
    <property type="entry name" value="Porins"/>
    <property type="match status" value="1"/>
</dbReference>
<keyword evidence="2 8" id="KW-0813">Transport</keyword>
<dbReference type="Pfam" id="PF00593">
    <property type="entry name" value="TonB_dep_Rec_b-barrel"/>
    <property type="match status" value="1"/>
</dbReference>
<feature type="domain" description="TonB-dependent receptor-like beta-barrel" evidence="10">
    <location>
        <begin position="276"/>
        <end position="689"/>
    </location>
</feature>
<keyword evidence="4 8" id="KW-0812">Transmembrane</keyword>